<dbReference type="PROSITE" id="PS50943">
    <property type="entry name" value="HTH_CROC1"/>
    <property type="match status" value="1"/>
</dbReference>
<name>A0ABP3R741_9PROT</name>
<evidence type="ECO:0000313" key="3">
    <source>
        <dbReference type="EMBL" id="GAA0602376.1"/>
    </source>
</evidence>
<gene>
    <name evidence="3" type="ORF">GCM10009416_45270</name>
</gene>
<feature type="domain" description="HTH cro/C1-type" evidence="2">
    <location>
        <begin position="39"/>
        <end position="86"/>
    </location>
</feature>
<dbReference type="InterPro" id="IPR001387">
    <property type="entry name" value="Cro/C1-type_HTH"/>
</dbReference>
<dbReference type="NCBIfam" id="TIGR02607">
    <property type="entry name" value="antidote_HigA"/>
    <property type="match status" value="1"/>
</dbReference>
<protein>
    <submittedName>
        <fullName evidence="3">HigA family addiction module antitoxin</fullName>
    </submittedName>
</protein>
<dbReference type="Pfam" id="PF01381">
    <property type="entry name" value="HTH_3"/>
    <property type="match status" value="1"/>
</dbReference>
<dbReference type="Gene3D" id="1.10.260.40">
    <property type="entry name" value="lambda repressor-like DNA-binding domains"/>
    <property type="match status" value="1"/>
</dbReference>
<dbReference type="Proteomes" id="UP001501588">
    <property type="component" value="Unassembled WGS sequence"/>
</dbReference>
<dbReference type="InterPro" id="IPR013430">
    <property type="entry name" value="Toxin_antidote_HigA"/>
</dbReference>
<keyword evidence="1" id="KW-0238">DNA-binding</keyword>
<evidence type="ECO:0000259" key="2">
    <source>
        <dbReference type="PROSITE" id="PS50943"/>
    </source>
</evidence>
<dbReference type="CDD" id="cd00093">
    <property type="entry name" value="HTH_XRE"/>
    <property type="match status" value="1"/>
</dbReference>
<dbReference type="EMBL" id="BAAAFZ010000082">
    <property type="protein sequence ID" value="GAA0602376.1"/>
    <property type="molecule type" value="Genomic_DNA"/>
</dbReference>
<dbReference type="SUPFAM" id="SSF47413">
    <property type="entry name" value="lambda repressor-like DNA-binding domains"/>
    <property type="match status" value="1"/>
</dbReference>
<proteinExistence type="predicted"/>
<dbReference type="PANTHER" id="PTHR36924:SF1">
    <property type="entry name" value="ANTITOXIN HIGA-1"/>
    <property type="match status" value="1"/>
</dbReference>
<evidence type="ECO:0000313" key="4">
    <source>
        <dbReference type="Proteomes" id="UP001501588"/>
    </source>
</evidence>
<dbReference type="RefSeq" id="WP_343897695.1">
    <property type="nucleotide sequence ID" value="NZ_BAAAFZ010000082.1"/>
</dbReference>
<evidence type="ECO:0000256" key="1">
    <source>
        <dbReference type="ARBA" id="ARBA00023125"/>
    </source>
</evidence>
<organism evidence="3 4">
    <name type="scientific">Craurococcus roseus</name>
    <dbReference type="NCBI Taxonomy" id="77585"/>
    <lineage>
        <taxon>Bacteria</taxon>
        <taxon>Pseudomonadati</taxon>
        <taxon>Pseudomonadota</taxon>
        <taxon>Alphaproteobacteria</taxon>
        <taxon>Acetobacterales</taxon>
        <taxon>Acetobacteraceae</taxon>
        <taxon>Craurococcus</taxon>
    </lineage>
</organism>
<dbReference type="InterPro" id="IPR010982">
    <property type="entry name" value="Lambda_DNA-bd_dom_sf"/>
</dbReference>
<comment type="caution">
    <text evidence="3">The sequence shown here is derived from an EMBL/GenBank/DDBJ whole genome shotgun (WGS) entry which is preliminary data.</text>
</comment>
<accession>A0ABP3R741</accession>
<keyword evidence="4" id="KW-1185">Reference proteome</keyword>
<dbReference type="SMART" id="SM00530">
    <property type="entry name" value="HTH_XRE"/>
    <property type="match status" value="1"/>
</dbReference>
<reference evidence="4" key="1">
    <citation type="journal article" date="2019" name="Int. J. Syst. Evol. Microbiol.">
        <title>The Global Catalogue of Microorganisms (GCM) 10K type strain sequencing project: providing services to taxonomists for standard genome sequencing and annotation.</title>
        <authorList>
            <consortium name="The Broad Institute Genomics Platform"/>
            <consortium name="The Broad Institute Genome Sequencing Center for Infectious Disease"/>
            <person name="Wu L."/>
            <person name="Ma J."/>
        </authorList>
    </citation>
    <scope>NUCLEOTIDE SEQUENCE [LARGE SCALE GENOMIC DNA]</scope>
    <source>
        <strain evidence="4">JCM 9933</strain>
    </source>
</reference>
<dbReference type="PANTHER" id="PTHR36924">
    <property type="entry name" value="ANTITOXIN HIGA-1"/>
    <property type="match status" value="1"/>
</dbReference>
<sequence length="106" mass="11317">MTITRADAERMDFSDVAAGERLAPVTPGDVLREEFMAPHGLTARALARELDVPPNRTTAILNGERAVTAATALLLARRFGTSAEFWMNLQTAHDLELARAGVGAAA</sequence>